<dbReference type="PANTHER" id="PTHR46470:SF4">
    <property type="entry name" value="5-AMINO-6-(5-PHOSPHO-D-RIBITYLAMINO)URACIL PHOSPHATASE YIGB"/>
    <property type="match status" value="1"/>
</dbReference>
<evidence type="ECO:0000313" key="5">
    <source>
        <dbReference type="Proteomes" id="UP000537260"/>
    </source>
</evidence>
<dbReference type="Gene3D" id="1.20.120.1600">
    <property type="match status" value="1"/>
</dbReference>
<reference evidence="4 5" key="1">
    <citation type="submission" date="2020-07" db="EMBL/GenBank/DDBJ databases">
        <title>Sequencing the genomes of 1000 actinobacteria strains.</title>
        <authorList>
            <person name="Klenk H.-P."/>
        </authorList>
    </citation>
    <scope>NUCLEOTIDE SEQUENCE [LARGE SCALE GENOMIC DNA]</scope>
    <source>
        <strain evidence="4 5">LI1</strain>
    </source>
</reference>
<dbReference type="InterPro" id="IPR006439">
    <property type="entry name" value="HAD-SF_hydro_IA"/>
</dbReference>
<comment type="caution">
    <text evidence="4">The sequence shown here is derived from an EMBL/GenBank/DDBJ whole genome shotgun (WGS) entry which is preliminary data.</text>
</comment>
<dbReference type="SUPFAM" id="SSF56784">
    <property type="entry name" value="HAD-like"/>
    <property type="match status" value="1"/>
</dbReference>
<protein>
    <submittedName>
        <fullName evidence="4">Putative hydrolase of the HAD superfamily</fullName>
    </submittedName>
</protein>
<organism evidence="4 5">
    <name type="scientific">Glaciibacter psychrotolerans</name>
    <dbReference type="NCBI Taxonomy" id="670054"/>
    <lineage>
        <taxon>Bacteria</taxon>
        <taxon>Bacillati</taxon>
        <taxon>Actinomycetota</taxon>
        <taxon>Actinomycetes</taxon>
        <taxon>Micrococcales</taxon>
        <taxon>Microbacteriaceae</taxon>
        <taxon>Glaciibacter</taxon>
    </lineage>
</organism>
<keyword evidence="3" id="KW-0460">Magnesium</keyword>
<evidence type="ECO:0000256" key="2">
    <source>
        <dbReference type="ARBA" id="ARBA00022801"/>
    </source>
</evidence>
<dbReference type="PANTHER" id="PTHR46470">
    <property type="entry name" value="N-ACYLNEURAMINATE-9-PHOSPHATASE"/>
    <property type="match status" value="1"/>
</dbReference>
<dbReference type="SFLD" id="SFLDG01129">
    <property type="entry name" value="C1.5:_HAD__Beta-PGM__Phosphata"/>
    <property type="match status" value="1"/>
</dbReference>
<dbReference type="PRINTS" id="PR00413">
    <property type="entry name" value="HADHALOGNASE"/>
</dbReference>
<keyword evidence="5" id="KW-1185">Reference proteome</keyword>
<dbReference type="SFLD" id="SFLDS00003">
    <property type="entry name" value="Haloacid_Dehalogenase"/>
    <property type="match status" value="1"/>
</dbReference>
<sequence>MMAPALQVVLFDLDDTLFAHRRAVADGILQHMHSTGGVFAQAEPAAAITLWNSLEERHYHSYLAGRLDFQGQRRARARDFAAAHGVELAEADAGAWFDAYFLHYQESWTLHDDALPCLDALAATGIRLGLITNGDLAFQRRKLQATGLDSRFEHVVASGELGVAKPDPAIFRHTCALFGVEPAAAAYVGDRLRTDAIGAARAGLTGVWLNRYAAASVRAVADSIESATAELGAAAPGAADGAQQALDSEQAAEANEAEQVGVIRIEGLAELPFALGLAR</sequence>
<dbReference type="AlphaFoldDB" id="A0A7Z0EG59"/>
<dbReference type="GO" id="GO:0044281">
    <property type="term" value="P:small molecule metabolic process"/>
    <property type="evidence" value="ECO:0007669"/>
    <property type="project" value="UniProtKB-ARBA"/>
</dbReference>
<evidence type="ECO:0000256" key="1">
    <source>
        <dbReference type="ARBA" id="ARBA00001946"/>
    </source>
</evidence>
<dbReference type="Proteomes" id="UP000537260">
    <property type="component" value="Unassembled WGS sequence"/>
</dbReference>
<dbReference type="Gene3D" id="3.40.50.1000">
    <property type="entry name" value="HAD superfamily/HAD-like"/>
    <property type="match status" value="1"/>
</dbReference>
<dbReference type="GO" id="GO:0016787">
    <property type="term" value="F:hydrolase activity"/>
    <property type="evidence" value="ECO:0007669"/>
    <property type="project" value="UniProtKB-KW"/>
</dbReference>
<gene>
    <name evidence="4" type="ORF">HNR05_002103</name>
</gene>
<dbReference type="InterPro" id="IPR023214">
    <property type="entry name" value="HAD_sf"/>
</dbReference>
<keyword evidence="2 4" id="KW-0378">Hydrolase</keyword>
<comment type="cofactor">
    <cofactor evidence="1">
        <name>Mg(2+)</name>
        <dbReference type="ChEBI" id="CHEBI:18420"/>
    </cofactor>
</comment>
<dbReference type="InterPro" id="IPR051400">
    <property type="entry name" value="HAD-like_hydrolase"/>
</dbReference>
<evidence type="ECO:0000313" key="4">
    <source>
        <dbReference type="EMBL" id="NYJ20312.1"/>
    </source>
</evidence>
<dbReference type="InterPro" id="IPR036412">
    <property type="entry name" value="HAD-like_sf"/>
</dbReference>
<dbReference type="NCBIfam" id="TIGR01549">
    <property type="entry name" value="HAD-SF-IA-v1"/>
    <property type="match status" value="1"/>
</dbReference>
<evidence type="ECO:0000256" key="3">
    <source>
        <dbReference type="ARBA" id="ARBA00022842"/>
    </source>
</evidence>
<dbReference type="Pfam" id="PF00702">
    <property type="entry name" value="Hydrolase"/>
    <property type="match status" value="1"/>
</dbReference>
<accession>A0A7Z0EG59</accession>
<proteinExistence type="predicted"/>
<dbReference type="EMBL" id="JACCFM010000001">
    <property type="protein sequence ID" value="NYJ20312.1"/>
    <property type="molecule type" value="Genomic_DNA"/>
</dbReference>
<dbReference type="RefSeq" id="WP_246318385.1">
    <property type="nucleotide sequence ID" value="NZ_JACCFM010000001.1"/>
</dbReference>
<name>A0A7Z0EG59_9MICO</name>